<dbReference type="AlphaFoldDB" id="A0A0B7AIZ9"/>
<sequence length="74" mass="8329">MNRCRNIMPGAIVKYNVKVAFQSPERHSLPSVWLVEACIKNLSLSASKCIMESWAHALNVTAIMSIETVLRTRL</sequence>
<reference evidence="1" key="1">
    <citation type="submission" date="2014-12" db="EMBL/GenBank/DDBJ databases">
        <title>Insight into the proteome of Arion vulgaris.</title>
        <authorList>
            <person name="Aradska J."/>
            <person name="Bulat T."/>
            <person name="Smidak R."/>
            <person name="Sarate P."/>
            <person name="Gangsoo J."/>
            <person name="Sialana F."/>
            <person name="Bilban M."/>
            <person name="Lubec G."/>
        </authorList>
    </citation>
    <scope>NUCLEOTIDE SEQUENCE</scope>
    <source>
        <tissue evidence="1">Skin</tissue>
    </source>
</reference>
<organism evidence="1">
    <name type="scientific">Arion vulgaris</name>
    <dbReference type="NCBI Taxonomy" id="1028688"/>
    <lineage>
        <taxon>Eukaryota</taxon>
        <taxon>Metazoa</taxon>
        <taxon>Spiralia</taxon>
        <taxon>Lophotrochozoa</taxon>
        <taxon>Mollusca</taxon>
        <taxon>Gastropoda</taxon>
        <taxon>Heterobranchia</taxon>
        <taxon>Euthyneura</taxon>
        <taxon>Panpulmonata</taxon>
        <taxon>Eupulmonata</taxon>
        <taxon>Stylommatophora</taxon>
        <taxon>Helicina</taxon>
        <taxon>Arionoidea</taxon>
        <taxon>Arionidae</taxon>
        <taxon>Arion</taxon>
    </lineage>
</organism>
<dbReference type="EMBL" id="HACG01033166">
    <property type="protein sequence ID" value="CEK80031.1"/>
    <property type="molecule type" value="Transcribed_RNA"/>
</dbReference>
<gene>
    <name evidence="1" type="primary">ORF118738</name>
</gene>
<evidence type="ECO:0000313" key="1">
    <source>
        <dbReference type="EMBL" id="CEK80031.1"/>
    </source>
</evidence>
<name>A0A0B7AIZ9_9EUPU</name>
<proteinExistence type="predicted"/>
<protein>
    <submittedName>
        <fullName evidence="1">Uncharacterized protein</fullName>
    </submittedName>
</protein>
<accession>A0A0B7AIZ9</accession>